<dbReference type="OrthoDB" id="187903at2"/>
<protein>
    <submittedName>
        <fullName evidence="2">GNAT family N-acetyltransferase</fullName>
    </submittedName>
</protein>
<gene>
    <name evidence="2" type="ORF">DR864_05130</name>
</gene>
<dbReference type="Pfam" id="PF00583">
    <property type="entry name" value="Acetyltransf_1"/>
    <property type="match status" value="1"/>
</dbReference>
<feature type="domain" description="N-acetyltransferase" evidence="1">
    <location>
        <begin position="20"/>
        <end position="199"/>
    </location>
</feature>
<dbReference type="SUPFAM" id="SSF55729">
    <property type="entry name" value="Acyl-CoA N-acyltransferases (Nat)"/>
    <property type="match status" value="1"/>
</dbReference>
<proteinExistence type="predicted"/>
<sequence length="202" mass="23317">MFKNLTLTANRGSEIATVVEDLGKLRIAVFRDYPYLYEGTLDYEKDYLQIYVKAPRSFLFAVYDGTEMVGATTCIPLSDETADVRLPFEKAGFDINSIFYFGESILLPAYRGLGLGHRFFDEREAHARSFGSYQMTCFCAVERAEDHPSKPLDYRPNDVFWTKRGYQKEPALQSTFEWPDIGQTQSTPKKMVYWCRQLNTKS</sequence>
<reference evidence="2 3" key="1">
    <citation type="submission" date="2018-07" db="EMBL/GenBank/DDBJ databases">
        <title>Genome sequencing of Runella.</title>
        <authorList>
            <person name="Baek M.-G."/>
            <person name="Yi H."/>
        </authorList>
    </citation>
    <scope>NUCLEOTIDE SEQUENCE [LARGE SCALE GENOMIC DNA]</scope>
    <source>
        <strain evidence="2 3">HYN0085</strain>
    </source>
</reference>
<dbReference type="RefSeq" id="WP_114065945.1">
    <property type="nucleotide sequence ID" value="NZ_CP030850.1"/>
</dbReference>
<evidence type="ECO:0000259" key="1">
    <source>
        <dbReference type="PROSITE" id="PS51186"/>
    </source>
</evidence>
<name>A0A344TET8_9BACT</name>
<dbReference type="EMBL" id="CP030850">
    <property type="protein sequence ID" value="AXE17159.1"/>
    <property type="molecule type" value="Genomic_DNA"/>
</dbReference>
<dbReference type="InterPro" id="IPR016181">
    <property type="entry name" value="Acyl_CoA_acyltransferase"/>
</dbReference>
<keyword evidence="2" id="KW-0808">Transferase</keyword>
<dbReference type="GO" id="GO:0016747">
    <property type="term" value="F:acyltransferase activity, transferring groups other than amino-acyl groups"/>
    <property type="evidence" value="ECO:0007669"/>
    <property type="project" value="InterPro"/>
</dbReference>
<keyword evidence="3" id="KW-1185">Reference proteome</keyword>
<dbReference type="KEGG" id="run:DR864_05130"/>
<dbReference type="Proteomes" id="UP000251993">
    <property type="component" value="Chromosome"/>
</dbReference>
<dbReference type="InterPro" id="IPR000182">
    <property type="entry name" value="GNAT_dom"/>
</dbReference>
<dbReference type="Gene3D" id="3.40.630.30">
    <property type="match status" value="1"/>
</dbReference>
<dbReference type="AlphaFoldDB" id="A0A344TET8"/>
<accession>A0A344TET8</accession>
<organism evidence="2 3">
    <name type="scientific">Runella rosea</name>
    <dbReference type="NCBI Taxonomy" id="2259595"/>
    <lineage>
        <taxon>Bacteria</taxon>
        <taxon>Pseudomonadati</taxon>
        <taxon>Bacteroidota</taxon>
        <taxon>Cytophagia</taxon>
        <taxon>Cytophagales</taxon>
        <taxon>Spirosomataceae</taxon>
        <taxon>Runella</taxon>
    </lineage>
</organism>
<dbReference type="CDD" id="cd04301">
    <property type="entry name" value="NAT_SF"/>
    <property type="match status" value="1"/>
</dbReference>
<dbReference type="PROSITE" id="PS51186">
    <property type="entry name" value="GNAT"/>
    <property type="match status" value="1"/>
</dbReference>
<evidence type="ECO:0000313" key="3">
    <source>
        <dbReference type="Proteomes" id="UP000251993"/>
    </source>
</evidence>
<evidence type="ECO:0000313" key="2">
    <source>
        <dbReference type="EMBL" id="AXE17159.1"/>
    </source>
</evidence>